<dbReference type="STRING" id="226910.UCMB321_0379"/>
<dbReference type="GO" id="GO:0016740">
    <property type="term" value="F:transferase activity"/>
    <property type="evidence" value="ECO:0007669"/>
    <property type="project" value="UniProtKB-KW"/>
</dbReference>
<dbReference type="Proteomes" id="UP000031535">
    <property type="component" value="Unassembled WGS sequence"/>
</dbReference>
<dbReference type="Pfam" id="PF02543">
    <property type="entry name" value="Carbam_trans_N"/>
    <property type="match status" value="1"/>
</dbReference>
<dbReference type="PANTHER" id="PTHR34847">
    <property type="entry name" value="NODULATION PROTEIN U"/>
    <property type="match status" value="1"/>
</dbReference>
<evidence type="ECO:0000259" key="2">
    <source>
        <dbReference type="Pfam" id="PF02543"/>
    </source>
</evidence>
<dbReference type="Gene3D" id="3.30.420.40">
    <property type="match status" value="2"/>
</dbReference>
<keyword evidence="5" id="KW-1185">Reference proteome</keyword>
<feature type="domain" description="Carbamoyltransferase" evidence="2">
    <location>
        <begin position="6"/>
        <end position="357"/>
    </location>
</feature>
<dbReference type="InterPro" id="IPR031730">
    <property type="entry name" value="Carbam_trans_C"/>
</dbReference>
<sequence length="582" mass="65017">MKRNYIGLACTGHDNALAVVNSRGEIVFAEATERFLQNKRSYNCIPDNPVLIGKIIKQYCEADAEIVIAKSWSEDAAEILEQERAKAGERLNLDYRPYSSGFIKYDIGAYQYVLKSVTDSIQSSGVNLKFYCEAVLGKKTEFRSFNHHLTHAATACYTSPYSTAACIVVDGMGEGISVSCYSYRDNKIEELKFPSQSMLGNLAKSLGFFYSHLCGWCGFDPWAGEEWKVMGLAPYGKFDQAIYEILRERIAVDNVDVYCPDPDWASASKLLKYIRTPDMPSLAAADLAHTGQVVFSEVMTSLLNNLYDLGISENLVFGGGCALNSSYNGKILESTKFKSVHVFSAPGDDGNAVGAALLAYEQDNPQPARNRSLASPYLGSTISRSSLENLVKYGGVTNLQHRPDDVCERVAQLLSQGKIVGWVQGRAEFGPRSLGNRSILADPRRSDMKNSINSRVKFREEFRPFAPSVLEEYGDEYFINYQDSPYMERTLKFREGVRGKVPAVVHVDGTGRLQSVKKKWNNRFYRLIEEFHRLTDVPMVLNTSLNVMGKPIIHSVEDALAVFYTSGLDVLVIEDYVIEKSY</sequence>
<evidence type="ECO:0000313" key="5">
    <source>
        <dbReference type="Proteomes" id="UP000031535"/>
    </source>
</evidence>
<dbReference type="EMBL" id="JXDG01000003">
    <property type="protein sequence ID" value="KIH86012.1"/>
    <property type="molecule type" value="Genomic_DNA"/>
</dbReference>
<dbReference type="Gene3D" id="3.90.870.20">
    <property type="entry name" value="Carbamoyltransferase, C-terminal domain"/>
    <property type="match status" value="1"/>
</dbReference>
<dbReference type="InterPro" id="IPR038152">
    <property type="entry name" value="Carbam_trans_C_sf"/>
</dbReference>
<organism evidence="4 5">
    <name type="scientific">Pseudomonas batumici</name>
    <dbReference type="NCBI Taxonomy" id="226910"/>
    <lineage>
        <taxon>Bacteria</taxon>
        <taxon>Pseudomonadati</taxon>
        <taxon>Pseudomonadota</taxon>
        <taxon>Gammaproteobacteria</taxon>
        <taxon>Pseudomonadales</taxon>
        <taxon>Pseudomonadaceae</taxon>
        <taxon>Pseudomonas</taxon>
    </lineage>
</organism>
<dbReference type="SUPFAM" id="SSF53067">
    <property type="entry name" value="Actin-like ATPase domain"/>
    <property type="match status" value="1"/>
</dbReference>
<feature type="domain" description="Carbamoyltransferase C-terminal" evidence="3">
    <location>
        <begin position="411"/>
        <end position="580"/>
    </location>
</feature>
<dbReference type="InterPro" id="IPR043129">
    <property type="entry name" value="ATPase_NBD"/>
</dbReference>
<dbReference type="PANTHER" id="PTHR34847:SF1">
    <property type="entry name" value="NODULATION PROTEIN U"/>
    <property type="match status" value="1"/>
</dbReference>
<dbReference type="OrthoDB" id="9780777at2"/>
<proteinExistence type="inferred from homology"/>
<dbReference type="InterPro" id="IPR003696">
    <property type="entry name" value="Carbtransf_dom"/>
</dbReference>
<comment type="caution">
    <text evidence="4">The sequence shown here is derived from an EMBL/GenBank/DDBJ whole genome shotgun (WGS) entry which is preliminary data.</text>
</comment>
<evidence type="ECO:0000259" key="3">
    <source>
        <dbReference type="Pfam" id="PF16861"/>
    </source>
</evidence>
<reference evidence="4 5" key="1">
    <citation type="submission" date="2015-01" db="EMBL/GenBank/DDBJ databases">
        <title>Complete genome of Pseudomonas batumici UCM B-321 producer of the batumin antibiotic with strong antistaphilococcal and potential anticancer activity.</title>
        <authorList>
            <person name="Klochko V.V."/>
            <person name="Zelena L.B."/>
            <person name="Elena K.A."/>
            <person name="Reva O.N."/>
        </authorList>
    </citation>
    <scope>NUCLEOTIDE SEQUENCE [LARGE SCALE GENOMIC DNA]</scope>
    <source>
        <strain evidence="4 5">UCM B-321</strain>
    </source>
</reference>
<comment type="similarity">
    <text evidence="1">Belongs to the NodU/CmcH family.</text>
</comment>
<evidence type="ECO:0000256" key="1">
    <source>
        <dbReference type="ARBA" id="ARBA00006129"/>
    </source>
</evidence>
<accession>A0A0C2IM15</accession>
<dbReference type="CDD" id="cd24033">
    <property type="entry name" value="ASKHA_NBD_NodU_CmcH-like_N"/>
    <property type="match status" value="1"/>
</dbReference>
<evidence type="ECO:0000313" key="4">
    <source>
        <dbReference type="EMBL" id="KIH86012.1"/>
    </source>
</evidence>
<name>A0A0C2IM15_9PSED</name>
<dbReference type="PATRIC" id="fig|226910.6.peg.380"/>
<gene>
    <name evidence="4" type="ORF">UCMB321_0379</name>
</gene>
<dbReference type="InterPro" id="IPR051338">
    <property type="entry name" value="NodU/CmcH_Carbamoyltrnsfr"/>
</dbReference>
<dbReference type="RefSeq" id="WP_040063405.1">
    <property type="nucleotide sequence ID" value="NZ_JXDG01000003.1"/>
</dbReference>
<protein>
    <submittedName>
        <fullName evidence="4">BatF, batumin synthesis operon, carbamoyl transferase</fullName>
    </submittedName>
</protein>
<dbReference type="AlphaFoldDB" id="A0A0C2IM15"/>
<keyword evidence="4" id="KW-0808">Transferase</keyword>
<dbReference type="Pfam" id="PF16861">
    <property type="entry name" value="Carbam_trans_C"/>
    <property type="match status" value="1"/>
</dbReference>